<dbReference type="RefSeq" id="XP_015963892.1">
    <property type="nucleotide sequence ID" value="XM_016108406.1"/>
</dbReference>
<protein>
    <submittedName>
        <fullName evidence="4">Uncharacterized protein LOC107487710</fullName>
    </submittedName>
</protein>
<dbReference type="InterPro" id="IPR018289">
    <property type="entry name" value="MULE_transposase_dom"/>
</dbReference>
<proteinExistence type="predicted"/>
<dbReference type="GeneID" id="107487710"/>
<evidence type="ECO:0000256" key="1">
    <source>
        <dbReference type="SAM" id="MobiDB-lite"/>
    </source>
</evidence>
<name>A0A6P4D892_ARADU</name>
<evidence type="ECO:0000313" key="3">
    <source>
        <dbReference type="Proteomes" id="UP000515211"/>
    </source>
</evidence>
<dbReference type="PANTHER" id="PTHR31973:SF195">
    <property type="entry name" value="MUDR FAMILY TRANSPOSASE"/>
    <property type="match status" value="1"/>
</dbReference>
<dbReference type="KEGG" id="adu:107487710"/>
<feature type="domain" description="MULE transposase" evidence="2">
    <location>
        <begin position="245"/>
        <end position="321"/>
    </location>
</feature>
<dbReference type="Pfam" id="PF10551">
    <property type="entry name" value="MULE"/>
    <property type="match status" value="1"/>
</dbReference>
<evidence type="ECO:0000313" key="4">
    <source>
        <dbReference type="RefSeq" id="XP_015963892.1"/>
    </source>
</evidence>
<dbReference type="Proteomes" id="UP000515211">
    <property type="component" value="Chromosome 5"/>
</dbReference>
<feature type="region of interest" description="Disordered" evidence="1">
    <location>
        <begin position="1"/>
        <end position="22"/>
    </location>
</feature>
<dbReference type="AlphaFoldDB" id="A0A6P4D892"/>
<feature type="region of interest" description="Disordered" evidence="1">
    <location>
        <begin position="67"/>
        <end position="106"/>
    </location>
</feature>
<feature type="compositionally biased region" description="Acidic residues" evidence="1">
    <location>
        <begin position="67"/>
        <end position="77"/>
    </location>
</feature>
<sequence length="381" mass="42202">MGSIVLAHPRQTLSSPRLGGASTSMPIVAPECLLEYRPAGPVGVFTSSHPSQDVGREGEPNQVENAMLEDDSNEEPADIGRDNNDEIPTNPAPSTGQPTELAPTFEDQGLHEGNSVAEFQVGQSFHSKEEAVLTIKDYIIRCGVEYRVMESDHLKYHGRCKEFGKGSVSIKVLQEATEGTYGFKPTYRKTWLAKQKAIVQIYGDWEESYAELPRWILGVQSTMEGTVALLKTSPVRVGDDVDDSTVIDGTHLYGKYGGTLLLAIAQYGNSNILPITFSLVVGKNAKSWSFFLTNLRQHVTPQQGILVISDRHNGIKTALENPNSGCFKGMDAKRLLVKAAYAKTEAEFHYWFDIMRAENPAMCDWTNRIEYDKWTQHQDGG</sequence>
<reference evidence="3" key="1">
    <citation type="journal article" date="2016" name="Nat. Genet.">
        <title>The genome sequences of Arachis duranensis and Arachis ipaensis, the diploid ancestors of cultivated peanut.</title>
        <authorList>
            <person name="Bertioli D.J."/>
            <person name="Cannon S.B."/>
            <person name="Froenicke L."/>
            <person name="Huang G."/>
            <person name="Farmer A.D."/>
            <person name="Cannon E.K."/>
            <person name="Liu X."/>
            <person name="Gao D."/>
            <person name="Clevenger J."/>
            <person name="Dash S."/>
            <person name="Ren L."/>
            <person name="Moretzsohn M.C."/>
            <person name="Shirasawa K."/>
            <person name="Huang W."/>
            <person name="Vidigal B."/>
            <person name="Abernathy B."/>
            <person name="Chu Y."/>
            <person name="Niederhuth C.E."/>
            <person name="Umale P."/>
            <person name="Araujo A.C."/>
            <person name="Kozik A."/>
            <person name="Kim K.D."/>
            <person name="Burow M.D."/>
            <person name="Varshney R.K."/>
            <person name="Wang X."/>
            <person name="Zhang X."/>
            <person name="Barkley N."/>
            <person name="Guimaraes P.M."/>
            <person name="Isobe S."/>
            <person name="Guo B."/>
            <person name="Liao B."/>
            <person name="Stalker H.T."/>
            <person name="Schmitz R.J."/>
            <person name="Scheffler B.E."/>
            <person name="Leal-Bertioli S.C."/>
            <person name="Xun X."/>
            <person name="Jackson S.A."/>
            <person name="Michelmore R."/>
            <person name="Ozias-Akins P."/>
        </authorList>
    </citation>
    <scope>NUCLEOTIDE SEQUENCE [LARGE SCALE GENOMIC DNA]</scope>
    <source>
        <strain evidence="3">cv. V14167</strain>
    </source>
</reference>
<accession>A0A6P4D892</accession>
<reference evidence="4" key="2">
    <citation type="submission" date="2025-08" db="UniProtKB">
        <authorList>
            <consortium name="RefSeq"/>
        </authorList>
    </citation>
    <scope>IDENTIFICATION</scope>
    <source>
        <tissue evidence="4">Whole plant</tissue>
    </source>
</reference>
<gene>
    <name evidence="4" type="primary">LOC107487710</name>
</gene>
<organism evidence="3 4">
    <name type="scientific">Arachis duranensis</name>
    <name type="common">Wild peanut</name>
    <dbReference type="NCBI Taxonomy" id="130453"/>
    <lineage>
        <taxon>Eukaryota</taxon>
        <taxon>Viridiplantae</taxon>
        <taxon>Streptophyta</taxon>
        <taxon>Embryophyta</taxon>
        <taxon>Tracheophyta</taxon>
        <taxon>Spermatophyta</taxon>
        <taxon>Magnoliopsida</taxon>
        <taxon>eudicotyledons</taxon>
        <taxon>Gunneridae</taxon>
        <taxon>Pentapetalae</taxon>
        <taxon>rosids</taxon>
        <taxon>fabids</taxon>
        <taxon>Fabales</taxon>
        <taxon>Fabaceae</taxon>
        <taxon>Papilionoideae</taxon>
        <taxon>50 kb inversion clade</taxon>
        <taxon>dalbergioids sensu lato</taxon>
        <taxon>Dalbergieae</taxon>
        <taxon>Pterocarpus clade</taxon>
        <taxon>Arachis</taxon>
    </lineage>
</organism>
<dbReference type="PANTHER" id="PTHR31973">
    <property type="entry name" value="POLYPROTEIN, PUTATIVE-RELATED"/>
    <property type="match status" value="1"/>
</dbReference>
<keyword evidence="3" id="KW-1185">Reference proteome</keyword>
<evidence type="ECO:0000259" key="2">
    <source>
        <dbReference type="Pfam" id="PF10551"/>
    </source>
</evidence>
<feature type="compositionally biased region" description="Polar residues" evidence="1">
    <location>
        <begin position="11"/>
        <end position="22"/>
    </location>
</feature>